<evidence type="ECO:0000313" key="2">
    <source>
        <dbReference type="EMBL" id="KKL91088.1"/>
    </source>
</evidence>
<reference evidence="2" key="1">
    <citation type="journal article" date="2015" name="Nature">
        <title>Complex archaea that bridge the gap between prokaryotes and eukaryotes.</title>
        <authorList>
            <person name="Spang A."/>
            <person name="Saw J.H."/>
            <person name="Jorgensen S.L."/>
            <person name="Zaremba-Niedzwiedzka K."/>
            <person name="Martijn J."/>
            <person name="Lind A.E."/>
            <person name="van Eijk R."/>
            <person name="Schleper C."/>
            <person name="Guy L."/>
            <person name="Ettema T.J."/>
        </authorList>
    </citation>
    <scope>NUCLEOTIDE SEQUENCE</scope>
</reference>
<accession>A0A0F9FXM6</accession>
<feature type="compositionally biased region" description="Basic and acidic residues" evidence="1">
    <location>
        <begin position="1"/>
        <end position="18"/>
    </location>
</feature>
<comment type="caution">
    <text evidence="2">The sequence shown here is derived from an EMBL/GenBank/DDBJ whole genome shotgun (WGS) entry which is preliminary data.</text>
</comment>
<feature type="region of interest" description="Disordered" evidence="1">
    <location>
        <begin position="1"/>
        <end position="27"/>
    </location>
</feature>
<gene>
    <name evidence="2" type="ORF">LCGC14_1898130</name>
</gene>
<organism evidence="2">
    <name type="scientific">marine sediment metagenome</name>
    <dbReference type="NCBI Taxonomy" id="412755"/>
    <lineage>
        <taxon>unclassified sequences</taxon>
        <taxon>metagenomes</taxon>
        <taxon>ecological metagenomes</taxon>
    </lineage>
</organism>
<name>A0A0F9FXM6_9ZZZZ</name>
<evidence type="ECO:0000256" key="1">
    <source>
        <dbReference type="SAM" id="MobiDB-lite"/>
    </source>
</evidence>
<protein>
    <submittedName>
        <fullName evidence="2">Uncharacterized protein</fullName>
    </submittedName>
</protein>
<dbReference type="AlphaFoldDB" id="A0A0F9FXM6"/>
<feature type="non-terminal residue" evidence="2">
    <location>
        <position position="1"/>
    </location>
</feature>
<proteinExistence type="predicted"/>
<sequence length="27" mass="3375">PEEKLLMKKLMKQADEYKKRKKNGRRK</sequence>
<dbReference type="EMBL" id="LAZR01019826">
    <property type="protein sequence ID" value="KKL91088.1"/>
    <property type="molecule type" value="Genomic_DNA"/>
</dbReference>